<organism evidence="3 4">
    <name type="scientific">Actinophytocola gossypii</name>
    <dbReference type="NCBI Taxonomy" id="2812003"/>
    <lineage>
        <taxon>Bacteria</taxon>
        <taxon>Bacillati</taxon>
        <taxon>Actinomycetota</taxon>
        <taxon>Actinomycetes</taxon>
        <taxon>Pseudonocardiales</taxon>
        <taxon>Pseudonocardiaceae</taxon>
    </lineage>
</organism>
<reference evidence="3 4" key="1">
    <citation type="submission" date="2021-02" db="EMBL/GenBank/DDBJ databases">
        <title>Actinophytocola xerophila sp. nov., isolated from soil of cotton cropping field.</title>
        <authorList>
            <person name="Huang R."/>
            <person name="Chen X."/>
            <person name="Ge X."/>
            <person name="Liu W."/>
        </authorList>
    </citation>
    <scope>NUCLEOTIDE SEQUENCE [LARGE SCALE GENOMIC DNA]</scope>
    <source>
        <strain evidence="3 4">S1-96</strain>
    </source>
</reference>
<protein>
    <submittedName>
        <fullName evidence="3">Uncharacterized protein</fullName>
    </submittedName>
</protein>
<evidence type="ECO:0000256" key="1">
    <source>
        <dbReference type="SAM" id="MobiDB-lite"/>
    </source>
</evidence>
<dbReference type="EMBL" id="JAFFZE010000024">
    <property type="protein sequence ID" value="MCT2587238.1"/>
    <property type="molecule type" value="Genomic_DNA"/>
</dbReference>
<feature type="transmembrane region" description="Helical" evidence="2">
    <location>
        <begin position="100"/>
        <end position="122"/>
    </location>
</feature>
<keyword evidence="4" id="KW-1185">Reference proteome</keyword>
<keyword evidence="2" id="KW-1133">Transmembrane helix</keyword>
<name>A0ABT2JHM4_9PSEU</name>
<feature type="region of interest" description="Disordered" evidence="1">
    <location>
        <begin position="65"/>
        <end position="87"/>
    </location>
</feature>
<proteinExistence type="predicted"/>
<comment type="caution">
    <text evidence="3">The sequence shown here is derived from an EMBL/GenBank/DDBJ whole genome shotgun (WGS) entry which is preliminary data.</text>
</comment>
<accession>A0ABT2JHM4</accession>
<feature type="compositionally biased region" description="Pro residues" evidence="1">
    <location>
        <begin position="74"/>
        <end position="86"/>
    </location>
</feature>
<keyword evidence="2" id="KW-0472">Membrane</keyword>
<feature type="region of interest" description="Disordered" evidence="1">
    <location>
        <begin position="1"/>
        <end position="50"/>
    </location>
</feature>
<evidence type="ECO:0000313" key="3">
    <source>
        <dbReference type="EMBL" id="MCT2587238.1"/>
    </source>
</evidence>
<keyword evidence="2" id="KW-0812">Transmembrane</keyword>
<sequence length="280" mass="29856">MADNSYPPPGPPGDEPTPPRGELILPPPQPPAQPPVARQPSEPAPLDPDEFRQFQEFKQFQELMRQQREQGVPPGLPPGWGPPPRQNPVKRALRAVGGKIATAVIVVLLLVAAGYLAIDYFLGGPPAQPPASQIGGRQQEGTLLFEENPRAAVQRVYDDVAQGDPESACGRFTEEARADFAEHFASYGDTCEEVVAGLNAEVVPGQKSEYANPAEMTSVTRGTTTDSVTVSSCTIGVQGGPPLGRMTVTRDWNSKGTNQWIVTAHEAETCTGVPSVPTTS</sequence>
<dbReference type="Proteomes" id="UP001156441">
    <property type="component" value="Unassembled WGS sequence"/>
</dbReference>
<evidence type="ECO:0000313" key="4">
    <source>
        <dbReference type="Proteomes" id="UP001156441"/>
    </source>
</evidence>
<dbReference type="RefSeq" id="WP_260195126.1">
    <property type="nucleotide sequence ID" value="NZ_JAFFZE010000024.1"/>
</dbReference>
<evidence type="ECO:0000256" key="2">
    <source>
        <dbReference type="SAM" id="Phobius"/>
    </source>
</evidence>
<gene>
    <name evidence="3" type="ORF">JT362_29360</name>
</gene>
<feature type="compositionally biased region" description="Pro residues" evidence="1">
    <location>
        <begin position="1"/>
        <end position="34"/>
    </location>
</feature>